<accession>A0A8X6W9A0</accession>
<dbReference type="EMBL" id="BMAU01021390">
    <property type="protein sequence ID" value="GFY29951.1"/>
    <property type="molecule type" value="Genomic_DNA"/>
</dbReference>
<evidence type="ECO:0000313" key="1">
    <source>
        <dbReference type="EMBL" id="GFY29951.1"/>
    </source>
</evidence>
<protein>
    <submittedName>
        <fullName evidence="1">Uncharacterized protein</fullName>
    </submittedName>
</protein>
<reference evidence="1" key="1">
    <citation type="submission" date="2020-08" db="EMBL/GenBank/DDBJ databases">
        <title>Multicomponent nature underlies the extraordinary mechanical properties of spider dragline silk.</title>
        <authorList>
            <person name="Kono N."/>
            <person name="Nakamura H."/>
            <person name="Mori M."/>
            <person name="Yoshida Y."/>
            <person name="Ohtoshi R."/>
            <person name="Malay A.D."/>
            <person name="Moran D.A.P."/>
            <person name="Tomita M."/>
            <person name="Numata K."/>
            <person name="Arakawa K."/>
        </authorList>
    </citation>
    <scope>NUCLEOTIDE SEQUENCE</scope>
</reference>
<dbReference type="AlphaFoldDB" id="A0A8X6W9A0"/>
<organism evidence="1 2">
    <name type="scientific">Trichonephila clavipes</name>
    <name type="common">Golden silk orbweaver</name>
    <name type="synonym">Nephila clavipes</name>
    <dbReference type="NCBI Taxonomy" id="2585209"/>
    <lineage>
        <taxon>Eukaryota</taxon>
        <taxon>Metazoa</taxon>
        <taxon>Ecdysozoa</taxon>
        <taxon>Arthropoda</taxon>
        <taxon>Chelicerata</taxon>
        <taxon>Arachnida</taxon>
        <taxon>Araneae</taxon>
        <taxon>Araneomorphae</taxon>
        <taxon>Entelegynae</taxon>
        <taxon>Araneoidea</taxon>
        <taxon>Nephilidae</taxon>
        <taxon>Trichonephila</taxon>
    </lineage>
</organism>
<gene>
    <name evidence="1" type="ORF">TNCV_4072641</name>
</gene>
<comment type="caution">
    <text evidence="1">The sequence shown here is derived from an EMBL/GenBank/DDBJ whole genome shotgun (WGS) entry which is preliminary data.</text>
</comment>
<evidence type="ECO:0000313" key="2">
    <source>
        <dbReference type="Proteomes" id="UP000887159"/>
    </source>
</evidence>
<name>A0A8X6W9A0_TRICX</name>
<sequence length="106" mass="12284">MWSKKIRQDRGEINSLKVKNFVETSSNPVEYRQGNNKNTVRRGFSLETMEGDGFAGDDTTMKEFSDFAFVSFWFWFWGMGNSRGRILRRGGVVGSQSQLNELKWKS</sequence>
<keyword evidence="2" id="KW-1185">Reference proteome</keyword>
<dbReference type="Proteomes" id="UP000887159">
    <property type="component" value="Unassembled WGS sequence"/>
</dbReference>
<proteinExistence type="predicted"/>